<evidence type="ECO:0000313" key="4">
    <source>
        <dbReference type="Proteomes" id="UP001192346"/>
    </source>
</evidence>
<dbReference type="Proteomes" id="UP001192346">
    <property type="component" value="Unassembled WGS sequence"/>
</dbReference>
<keyword evidence="2" id="KW-0472">Membrane</keyword>
<proteinExistence type="predicted"/>
<name>A0ABS5BI65_9MOLU</name>
<keyword evidence="4" id="KW-1185">Reference proteome</keyword>
<dbReference type="RefSeq" id="WP_138107822.1">
    <property type="nucleotide sequence ID" value="NZ_VBRA02000004.1"/>
</dbReference>
<comment type="caution">
    <text evidence="3">The sequence shown here is derived from an EMBL/GenBank/DDBJ whole genome shotgun (WGS) entry which is preliminary data.</text>
</comment>
<protein>
    <recommendedName>
        <fullName evidence="5">Effector</fullName>
    </recommendedName>
</protein>
<evidence type="ECO:0000256" key="2">
    <source>
        <dbReference type="SAM" id="Phobius"/>
    </source>
</evidence>
<keyword evidence="2" id="KW-0812">Transmembrane</keyword>
<accession>A0ABS5BI65</accession>
<evidence type="ECO:0000313" key="3">
    <source>
        <dbReference type="EMBL" id="MBP3059270.1"/>
    </source>
</evidence>
<gene>
    <name evidence="3" type="ORF">FEF22_000510</name>
</gene>
<dbReference type="EMBL" id="VBRA02000004">
    <property type="protein sequence ID" value="MBP3059270.1"/>
    <property type="molecule type" value="Genomic_DNA"/>
</dbReference>
<organism evidence="3 4">
    <name type="scientific">Texas Phoenix palm phytoplasma</name>
    <dbReference type="NCBI Taxonomy" id="176709"/>
    <lineage>
        <taxon>Bacteria</taxon>
        <taxon>Bacillati</taxon>
        <taxon>Mycoplasmatota</taxon>
        <taxon>Mollicutes</taxon>
        <taxon>Acholeplasmatales</taxon>
        <taxon>Acholeplasmataceae</taxon>
        <taxon>Candidatus Phytoplasma</taxon>
        <taxon>16SrIV (Coconut lethal yellows group)</taxon>
    </lineage>
</organism>
<reference evidence="3" key="1">
    <citation type="submission" date="2019-10" db="EMBL/GenBank/DDBJ databases">
        <title>Whole Genome Sequencing and Characterization of Texas Phoenix Palm Decline Phytoplasma Belongs to Lethal Yellowing (16SrIV) Group.</title>
        <authorList>
            <person name="Bao M."/>
        </authorList>
    </citation>
    <scope>NUCLEOTIDE SEQUENCE [LARGE SCALE GENOMIC DNA]</scope>
    <source>
        <strain evidence="3">ACPD</strain>
    </source>
</reference>
<feature type="transmembrane region" description="Helical" evidence="2">
    <location>
        <begin position="12"/>
        <end position="38"/>
    </location>
</feature>
<feature type="region of interest" description="Disordered" evidence="1">
    <location>
        <begin position="271"/>
        <end position="295"/>
    </location>
</feature>
<sequence>MLERKNIFINKKIVYCFYFLIIILSFFFTVAFSLMNFFHKEKQFSKNFKIGKSTGELLIVDCKADSTTKKNELLSLNDPFINDEQQTYTIEETHIVKLDSNQTKNKAVDLLNKYKWLSINYKIFLLAKNNNSNDDLMLISTKKGQDITTSIYDEKSNSEKESSIFPTLLSYSKVDNSSNNKQPYVDASGKLQRPEMLKKSASNANDEYFSYEVLIQIQSNITLNKENLKDFFDSYNRHNHTKRRSYSEFASDYDTPSIKIIVEYDLVDENGREHSAKSSRKGSLGMKLPTQETHVDSKKGEKILVKIVNLEQNRNVQTNTISN</sequence>
<keyword evidence="2" id="KW-1133">Transmembrane helix</keyword>
<evidence type="ECO:0008006" key="5">
    <source>
        <dbReference type="Google" id="ProtNLM"/>
    </source>
</evidence>
<evidence type="ECO:0000256" key="1">
    <source>
        <dbReference type="SAM" id="MobiDB-lite"/>
    </source>
</evidence>